<organism evidence="9 10">
    <name type="scientific">Terriglobus saanensis (strain ATCC BAA-1853 / DSM 23119 / SP1PR4)</name>
    <dbReference type="NCBI Taxonomy" id="401053"/>
    <lineage>
        <taxon>Bacteria</taxon>
        <taxon>Pseudomonadati</taxon>
        <taxon>Acidobacteriota</taxon>
        <taxon>Terriglobia</taxon>
        <taxon>Terriglobales</taxon>
        <taxon>Acidobacteriaceae</taxon>
        <taxon>Terriglobus</taxon>
    </lineage>
</organism>
<dbReference type="HOGENOM" id="CLU_333674_0_0_0"/>
<evidence type="ECO:0000256" key="3">
    <source>
        <dbReference type="ARBA" id="ARBA00022452"/>
    </source>
</evidence>
<dbReference type="GO" id="GO:0009279">
    <property type="term" value="C:cell outer membrane"/>
    <property type="evidence" value="ECO:0007669"/>
    <property type="project" value="UniProtKB-SubCell"/>
</dbReference>
<keyword evidence="2" id="KW-0813">Transport</keyword>
<evidence type="ECO:0000313" key="9">
    <source>
        <dbReference type="EMBL" id="ADV83367.1"/>
    </source>
</evidence>
<dbReference type="GO" id="GO:0044718">
    <property type="term" value="P:siderophore transmembrane transport"/>
    <property type="evidence" value="ECO:0007669"/>
    <property type="project" value="TreeGrafter"/>
</dbReference>
<dbReference type="eggNOG" id="COG4771">
    <property type="taxonomic scope" value="Bacteria"/>
</dbReference>
<evidence type="ECO:0000313" key="10">
    <source>
        <dbReference type="Proteomes" id="UP000006844"/>
    </source>
</evidence>
<dbReference type="RefSeq" id="WP_013569100.1">
    <property type="nucleotide sequence ID" value="NC_014963.1"/>
</dbReference>
<gene>
    <name evidence="9" type="ordered locus">AciPR4_2589</name>
</gene>
<accession>E8V119</accession>
<dbReference type="Gene3D" id="2.60.40.1120">
    <property type="entry name" value="Carboxypeptidase-like, regulatory domain"/>
    <property type="match status" value="1"/>
</dbReference>
<dbReference type="InterPro" id="IPR013784">
    <property type="entry name" value="Carb-bd-like_fold"/>
</dbReference>
<dbReference type="PANTHER" id="PTHR30069:SF29">
    <property type="entry name" value="HEMOGLOBIN AND HEMOGLOBIN-HAPTOGLOBIN-BINDING PROTEIN 1-RELATED"/>
    <property type="match status" value="1"/>
</dbReference>
<dbReference type="InterPro" id="IPR039426">
    <property type="entry name" value="TonB-dep_rcpt-like"/>
</dbReference>
<reference evidence="9 10" key="1">
    <citation type="journal article" date="2012" name="Stand. Genomic Sci.">
        <title>Complete genome sequence of Terriglobus saanensis type strain SP1PR4(T), an Acidobacteria from tundra soil.</title>
        <authorList>
            <person name="Rawat S.R."/>
            <person name="Mannisto M.K."/>
            <person name="Starovoytov V."/>
            <person name="Goodwin L."/>
            <person name="Nolan M."/>
            <person name="Hauser L."/>
            <person name="Land M."/>
            <person name="Davenport K.W."/>
            <person name="Woyke T."/>
            <person name="Haggblom M.M."/>
        </authorList>
    </citation>
    <scope>NUCLEOTIDE SEQUENCE</scope>
    <source>
        <strain evidence="10">ATCC BAA-1853 / DSM 23119 / SP1PR4</strain>
    </source>
</reference>
<evidence type="ECO:0000256" key="5">
    <source>
        <dbReference type="ARBA" id="ARBA00022729"/>
    </source>
</evidence>
<dbReference type="STRING" id="401053.AciPR4_2589"/>
<dbReference type="OrthoDB" id="100029at2"/>
<dbReference type="AlphaFoldDB" id="E8V119"/>
<dbReference type="PANTHER" id="PTHR30069">
    <property type="entry name" value="TONB-DEPENDENT OUTER MEMBRANE RECEPTOR"/>
    <property type="match status" value="1"/>
</dbReference>
<feature type="chain" id="PRO_5003232929" evidence="8">
    <location>
        <begin position="20"/>
        <end position="856"/>
    </location>
</feature>
<keyword evidence="5 8" id="KW-0732">Signal</keyword>
<dbReference type="SUPFAM" id="SSF49452">
    <property type="entry name" value="Starch-binding domain-like"/>
    <property type="match status" value="1"/>
</dbReference>
<comment type="subcellular location">
    <subcellularLocation>
        <location evidence="1">Cell outer membrane</location>
        <topology evidence="1">Multi-pass membrane protein</topology>
    </subcellularLocation>
</comment>
<feature type="signal peptide" evidence="8">
    <location>
        <begin position="1"/>
        <end position="19"/>
    </location>
</feature>
<name>E8V119_TERSS</name>
<evidence type="ECO:0000256" key="8">
    <source>
        <dbReference type="SAM" id="SignalP"/>
    </source>
</evidence>
<dbReference type="InterPro" id="IPR036942">
    <property type="entry name" value="Beta-barrel_TonB_sf"/>
</dbReference>
<dbReference type="Gene3D" id="2.40.170.20">
    <property type="entry name" value="TonB-dependent receptor, beta-barrel domain"/>
    <property type="match status" value="1"/>
</dbReference>
<proteinExistence type="predicted"/>
<dbReference type="EMBL" id="CP002467">
    <property type="protein sequence ID" value="ADV83367.1"/>
    <property type="molecule type" value="Genomic_DNA"/>
</dbReference>
<evidence type="ECO:0000256" key="6">
    <source>
        <dbReference type="ARBA" id="ARBA00023136"/>
    </source>
</evidence>
<evidence type="ECO:0000256" key="1">
    <source>
        <dbReference type="ARBA" id="ARBA00004571"/>
    </source>
</evidence>
<keyword evidence="3" id="KW-1134">Transmembrane beta strand</keyword>
<dbReference type="Pfam" id="PF13620">
    <property type="entry name" value="CarboxypepD_reg"/>
    <property type="match status" value="1"/>
</dbReference>
<dbReference type="Proteomes" id="UP000006844">
    <property type="component" value="Chromosome"/>
</dbReference>
<keyword evidence="4" id="KW-0812">Transmembrane</keyword>
<sequence>MNRIFFRSFVFALSIFLFAAALNAQTASGSLSGIVTDSTGAVIPGATITIENPVSGFKRSFTTDSAGHFTATNLPFNRYHVTALAAGFSSSAQDAAIRGAGGNTTNFQLSIGVASEITVESDDMVSNNPVSSNTIDRNLFDKLPLESTSAPLSSLVTQSTPGIASDSNGLFHPMGEHADTTFAIDGQSISDQQSRVFGNPPSTNIIQSINVINGIAPPEYGDKASLVVETTTRSGLGLVKPTGTVSLTYGSFGTTTAAAAIGLGTKRFGDFLSVDGVNAGRYLDTPEFRPVHDHGNNFNVFDRFDLKPTEQDALQLNLSFSRSWFQQPDQFDQETQDQRAQIFSFNIAPSWTHTLSAKSLFTIAPFLRQDNFHYYPSKDITDDTPVTLSQSRRLQQAGGRGDFIFTSGINTFKVGITGSRYGLAESFGLGVTDPTFNPPCFDASGNPVTDPSVTNPSQCAALGFTANDGFLSGLAPYDLSRGGQLYHFQGTAPIFEEAAYISDTIAWKNWTVLLGGRFDNYSGLSSRSMAQPRLGVSYTVPKAGTVLRLGYGKFFLTPYNENLIVSSSTGIGGLESTSATPLAAVPLKPASRHQYNAGFEQGVSRYLVVSAEYFWKYTDRDFDFDIVVNSPLAFPIQWQKSKIDGLGIKLTVPNYKGFSAYSSLGHTRSRFFGPEVGGVLSNDPTVNTSAVFRIDHDQAFQQSTNATYQFHHSLYGGFTWHYESGLVAGAGRDDLLGLTGDQQAALKLTCGSQAATINNPIIACAPNDLKTPVLNLPAEGTENDDKNPNRVAPRTLFDATVGWDDIFHVKDGIKTNVSVLATNLTNRYAVYNFLSTFSGTHFVSPRAITGKVSFNF</sequence>
<keyword evidence="10" id="KW-1185">Reference proteome</keyword>
<protein>
    <submittedName>
        <fullName evidence="9">TonB-dependent receptor</fullName>
    </submittedName>
</protein>
<keyword evidence="6" id="KW-0472">Membrane</keyword>
<keyword evidence="7" id="KW-0998">Cell outer membrane</keyword>
<evidence type="ECO:0000256" key="2">
    <source>
        <dbReference type="ARBA" id="ARBA00022448"/>
    </source>
</evidence>
<dbReference type="GO" id="GO:0015344">
    <property type="term" value="F:siderophore uptake transmembrane transporter activity"/>
    <property type="evidence" value="ECO:0007669"/>
    <property type="project" value="TreeGrafter"/>
</dbReference>
<evidence type="ECO:0000256" key="7">
    <source>
        <dbReference type="ARBA" id="ARBA00023237"/>
    </source>
</evidence>
<dbReference type="GO" id="GO:0030246">
    <property type="term" value="F:carbohydrate binding"/>
    <property type="evidence" value="ECO:0007669"/>
    <property type="project" value="InterPro"/>
</dbReference>
<dbReference type="SUPFAM" id="SSF56935">
    <property type="entry name" value="Porins"/>
    <property type="match status" value="1"/>
</dbReference>
<keyword evidence="9" id="KW-0675">Receptor</keyword>
<dbReference type="KEGG" id="tsa:AciPR4_2589"/>
<evidence type="ECO:0000256" key="4">
    <source>
        <dbReference type="ARBA" id="ARBA00022692"/>
    </source>
</evidence>